<comment type="caution">
    <text evidence="5">The sequence shown here is derived from an EMBL/GenBank/DDBJ whole genome shotgun (WGS) entry which is preliminary data.</text>
</comment>
<dbReference type="SUPFAM" id="SSF48403">
    <property type="entry name" value="Ankyrin repeat"/>
    <property type="match status" value="2"/>
</dbReference>
<dbReference type="InterPro" id="IPR056884">
    <property type="entry name" value="NPHP3-like_N"/>
</dbReference>
<evidence type="ECO:0000259" key="3">
    <source>
        <dbReference type="Pfam" id="PF22939"/>
    </source>
</evidence>
<evidence type="ECO:0000259" key="4">
    <source>
        <dbReference type="Pfam" id="PF24883"/>
    </source>
</evidence>
<dbReference type="Pfam" id="PF22939">
    <property type="entry name" value="WHD_GPIID"/>
    <property type="match status" value="1"/>
</dbReference>
<dbReference type="InterPro" id="IPR002110">
    <property type="entry name" value="Ankyrin_rpt"/>
</dbReference>
<keyword evidence="6" id="KW-1185">Reference proteome</keyword>
<dbReference type="EMBL" id="JAWHQM010000010">
    <property type="protein sequence ID" value="KAK5629145.1"/>
    <property type="molecule type" value="Genomic_DNA"/>
</dbReference>
<feature type="domain" description="GPI inositol-deacylase winged helix" evidence="3">
    <location>
        <begin position="473"/>
        <end position="557"/>
    </location>
</feature>
<dbReference type="PANTHER" id="PTHR10039">
    <property type="entry name" value="AMELOGENIN"/>
    <property type="match status" value="1"/>
</dbReference>
<dbReference type="Gene3D" id="3.40.50.300">
    <property type="entry name" value="P-loop containing nucleotide triphosphate hydrolases"/>
    <property type="match status" value="1"/>
</dbReference>
<dbReference type="Pfam" id="PF12796">
    <property type="entry name" value="Ank_2"/>
    <property type="match status" value="1"/>
</dbReference>
<sequence>MADVVGAVASIVQLVSATAKLVQYCTEVAHASAEADELVVECSALTPLLLRLKKDPKLQNSKAAEPLLEPLNDLQKRIDNLAERLRPESRLRRLSRDVLWPLLKKEMREVLERATQLNNFISSWMTMDVKDLADSIKQDTAVLPDMVKTIQKTLSMTVQNERRQIRELMNTMVNFFAPVSFSEKQNEIFSQRQPGTGQWFLDSPTFQEWLNCPGATLWCPGAPGSGKTFIASIVVDYLQSFAKKERDTGLTYVYCDFRRRNQEPTALLANLWTQLILQRDLSKAEVDQLENDLYGRRVKLSAAQLNGLVEKEFTDGKFQRMFVVIDALDECNEAQRETLLDHVSRLYPWANVLITSRVLGGDLERFSDVRILRVISAEVDMHAYIRTRITNSRKLAENVRRKQDLDGEIVRIVSERSQGLFLLCKLHMDSLALESTPKAVRKVLEGIPTGDNAMRDTYSNAVLRIESQHPSNREWALRTIQWVCFVMRPLTSTELTYALAVDQDDTELSEDNIVSIDLLIEYCGGLVVIEPESKIVRFVHFTTQEYFEAEKNTSLFAGTDGSIALTCITFLSFQDPFLNDDATLPEIREVHNATPFLQYAAAYFGQHYHRMLSHPDSVDTDFARDISDAMNKFFRSSIKVHRAAVSALHTILRRWQVWPGGQYPVGNLNVSAIDLGAFYDILQPINNDTESTVDEEDTPFSIPWFKKHTEGITGVDRQCFGNALHWAALCDSLKSMDLLLQDPSLNLDAQEINTWAVQPAHVSAVFGSVGTLRTLLEHSELNVISRVGDNLNWTGTILHLAIRGVGSSLVVAKVALIDAIAEKDVEGKLITGYDIYGANALVVAVKESEPPVFQRVLRYYDAVAGDSIWRTEMMSDRFGKTPLHWAVMDPSFGFKNRTVAADSGPLLKLKALLDHPLAWQLMWMRDDKNDVPFEEAVRQSNIHAVQYMIDKATERQWPMFDQLLMSALYLAVEVAHWTVVELLLSKVGPEVLARPGQDTTVLHHAASGTLRGAMRFLLQKPEIASLYNIRDHRRMTPLHIAALTGNVDALEALLKADGVEIDARDGDEDTPLHLAALNDIGDACSKLLTAGSNGSLKNTGGLTPLAVALSRRSSSAAQAILTTSPGIKEQLESLDEATRDWLKDQSWSKHLLTEDNKIRSPPSVQHWPQCDTDILQAALCLRKTFSSSKSNAPPQLQNNLAAYILDLAHYWTRTTSTRIGIDQKQMLRQWHDPTLPFIISKPVRGRIASPVRRVEFTIVSHDQGYSDNPGAGSWTWFVAEAAAALSFGDVMRDPMVAYGTQGPIEICRNRIAVAQWCTHKVAWVADGAEAAWVRSLRPENVVLVKPMVMFPGWQNWVHRVSIDVYTSCLKYSGDDADL</sequence>
<accession>A0AAN7UB19</accession>
<gene>
    <name evidence="5" type="ORF">RRF57_004860</name>
</gene>
<dbReference type="Gene3D" id="1.25.40.20">
    <property type="entry name" value="Ankyrin repeat-containing domain"/>
    <property type="match status" value="2"/>
</dbReference>
<evidence type="ECO:0000256" key="1">
    <source>
        <dbReference type="ARBA" id="ARBA00022737"/>
    </source>
</evidence>
<feature type="domain" description="Nephrocystin 3-like N-terminal" evidence="4">
    <location>
        <begin position="195"/>
        <end position="357"/>
    </location>
</feature>
<dbReference type="PROSITE" id="PS50297">
    <property type="entry name" value="ANK_REP_REGION"/>
    <property type="match status" value="1"/>
</dbReference>
<feature type="repeat" description="ANK" evidence="2">
    <location>
        <begin position="1067"/>
        <end position="1099"/>
    </location>
</feature>
<dbReference type="Pfam" id="PF24883">
    <property type="entry name" value="NPHP3_N"/>
    <property type="match status" value="1"/>
</dbReference>
<feature type="repeat" description="ANK" evidence="2">
    <location>
        <begin position="1033"/>
        <end position="1066"/>
    </location>
</feature>
<name>A0AAN7UB19_9PEZI</name>
<dbReference type="SUPFAM" id="SSF52540">
    <property type="entry name" value="P-loop containing nucleoside triphosphate hydrolases"/>
    <property type="match status" value="1"/>
</dbReference>
<dbReference type="InterPro" id="IPR036770">
    <property type="entry name" value="Ankyrin_rpt-contain_sf"/>
</dbReference>
<evidence type="ECO:0000313" key="6">
    <source>
        <dbReference type="Proteomes" id="UP001305414"/>
    </source>
</evidence>
<keyword evidence="1" id="KW-0677">Repeat</keyword>
<keyword evidence="2" id="KW-0040">ANK repeat</keyword>
<dbReference type="PROSITE" id="PS50088">
    <property type="entry name" value="ANK_REPEAT"/>
    <property type="match status" value="2"/>
</dbReference>
<dbReference type="Proteomes" id="UP001305414">
    <property type="component" value="Unassembled WGS sequence"/>
</dbReference>
<dbReference type="InterPro" id="IPR054471">
    <property type="entry name" value="GPIID_WHD"/>
</dbReference>
<dbReference type="SMART" id="SM00248">
    <property type="entry name" value="ANK"/>
    <property type="match status" value="9"/>
</dbReference>
<reference evidence="5 6" key="1">
    <citation type="submission" date="2023-10" db="EMBL/GenBank/DDBJ databases">
        <title>Draft genome sequence of Xylaria bambusicola isolate GMP-LS, the root and basal stem rot pathogen of sugarcane in Indonesia.</title>
        <authorList>
            <person name="Selvaraj P."/>
            <person name="Muralishankar V."/>
            <person name="Muruganantham S."/>
            <person name="Sp S."/>
            <person name="Haryani S."/>
            <person name="Lau K.J.X."/>
            <person name="Naqvi N.I."/>
        </authorList>
    </citation>
    <scope>NUCLEOTIDE SEQUENCE [LARGE SCALE GENOMIC DNA]</scope>
    <source>
        <strain evidence="5">GMP-LS</strain>
    </source>
</reference>
<evidence type="ECO:0008006" key="7">
    <source>
        <dbReference type="Google" id="ProtNLM"/>
    </source>
</evidence>
<protein>
    <recommendedName>
        <fullName evidence="7">NACHT domain-containing protein</fullName>
    </recommendedName>
</protein>
<evidence type="ECO:0000313" key="5">
    <source>
        <dbReference type="EMBL" id="KAK5629145.1"/>
    </source>
</evidence>
<organism evidence="5 6">
    <name type="scientific">Xylaria bambusicola</name>
    <dbReference type="NCBI Taxonomy" id="326684"/>
    <lineage>
        <taxon>Eukaryota</taxon>
        <taxon>Fungi</taxon>
        <taxon>Dikarya</taxon>
        <taxon>Ascomycota</taxon>
        <taxon>Pezizomycotina</taxon>
        <taxon>Sordariomycetes</taxon>
        <taxon>Xylariomycetidae</taxon>
        <taxon>Xylariales</taxon>
        <taxon>Xylariaceae</taxon>
        <taxon>Xylaria</taxon>
    </lineage>
</organism>
<dbReference type="PANTHER" id="PTHR10039:SF15">
    <property type="entry name" value="NACHT DOMAIN-CONTAINING PROTEIN"/>
    <property type="match status" value="1"/>
</dbReference>
<proteinExistence type="predicted"/>
<evidence type="ECO:0000256" key="2">
    <source>
        <dbReference type="PROSITE-ProRule" id="PRU00023"/>
    </source>
</evidence>
<dbReference type="InterPro" id="IPR027417">
    <property type="entry name" value="P-loop_NTPase"/>
</dbReference>